<feature type="compositionally biased region" description="Polar residues" evidence="4">
    <location>
        <begin position="33"/>
        <end position="43"/>
    </location>
</feature>
<sequence>MTAVSVGDHQSYLRDVLARQARRRLKVAPEHSYSPQPTISGSGPSDKMAGLGEPGPSSAKATKSNVVNYVPEEETIRNDYTAWYGVSGQVGANYILGARDHEICEEYPALRRLMDLKAVQVAAQAHPPLYLQLSSPTLSTMELASKLAPHRFDVILVHPQGSWNEIMELPIRQLSADPGFVFLWVGRGDQDGLEKGRECLARWGFRRAEDIVWIKTNRRRTSLEDEEGGSGEHDGERKSHNEGVGGGGLFSSQKEHCLMGIRGTVRRSTDTRFVHCNVDTDVMIWEPEDEAGSIHPPYLYTLIESFCLGTCRLQLFAPPSRSRQGWVTVSTEHLSTELTVSSATMTEVDHPTGAITSINPRQVLPFESSSYRGLMAQSPEGRDALSFNQEIDALRPKSPVRRGRGGGPAASANTAPHGGFGGTNSAPPSHLSTRGSTPSRGPQGISRGGARGGHMGHAIQSGQMGPPLALPPHFAMTQHHPGHGTMLYDQYGNSQDTMAMAMLAMPHGYSFPGGMYDPRLAAPPIQPDTMQYLAQPGGRPMYYHDMIYYADNNTQGMNMLSSNAYPTMAPQATFMLQQRQAQPGSMVDPQQWYQGVGVDVGQQNTGHGWGSQWYGGQS</sequence>
<comment type="caution">
    <text evidence="5">The sequence shown here is derived from an EMBL/GenBank/DDBJ whole genome shotgun (WGS) entry which is preliminary data.</text>
</comment>
<reference evidence="5 6" key="1">
    <citation type="submission" date="2017-03" db="EMBL/GenBank/DDBJ databases">
        <title>Widespread Adenine N6-methylation of Active Genes in Fungi.</title>
        <authorList>
            <consortium name="DOE Joint Genome Institute"/>
            <person name="Mondo S.J."/>
            <person name="Dannebaum R.O."/>
            <person name="Kuo R.C."/>
            <person name="Louie K.B."/>
            <person name="Bewick A.J."/>
            <person name="Labutti K."/>
            <person name="Haridas S."/>
            <person name="Kuo A."/>
            <person name="Salamov A."/>
            <person name="Ahrendt S.R."/>
            <person name="Lau R."/>
            <person name="Bowen B.P."/>
            <person name="Lipzen A."/>
            <person name="Sullivan W."/>
            <person name="Andreopoulos W.B."/>
            <person name="Clum A."/>
            <person name="Lindquist E."/>
            <person name="Daum C."/>
            <person name="Northen T.R."/>
            <person name="Ramamoorthy G."/>
            <person name="Schmitz R.J."/>
            <person name="Gryganskyi A."/>
            <person name="Culley D."/>
            <person name="Magnuson J."/>
            <person name="James T.Y."/>
            <person name="O'Malley M.A."/>
            <person name="Stajich J.E."/>
            <person name="Spatafora J.W."/>
            <person name="Visel A."/>
            <person name="Grigoriev I.V."/>
        </authorList>
    </citation>
    <scope>NUCLEOTIDE SEQUENCE [LARGE SCALE GENOMIC DNA]</scope>
    <source>
        <strain evidence="5 6">NRRL Y-17943</strain>
    </source>
</reference>
<evidence type="ECO:0000256" key="3">
    <source>
        <dbReference type="PROSITE-ProRule" id="PRU00489"/>
    </source>
</evidence>
<dbReference type="GeneID" id="33560271"/>
<gene>
    <name evidence="5" type="ORF">BD324DRAFT_652226</name>
</gene>
<keyword evidence="2" id="KW-0539">Nucleus</keyword>
<dbReference type="AlphaFoldDB" id="A0A1Y1UCA5"/>
<dbReference type="PROSITE" id="PS51592">
    <property type="entry name" value="SAM_MTA70L_2"/>
    <property type="match status" value="1"/>
</dbReference>
<dbReference type="PANTHER" id="PTHR13107:SF0">
    <property type="entry name" value="N6-ADENOSINE-METHYLTRANSFERASE NON-CATALYTIC SUBUNIT"/>
    <property type="match status" value="1"/>
</dbReference>
<feature type="compositionally biased region" description="Polar residues" evidence="4">
    <location>
        <begin position="423"/>
        <end position="440"/>
    </location>
</feature>
<dbReference type="PROSITE" id="PS51143">
    <property type="entry name" value="MT_A70"/>
    <property type="match status" value="1"/>
</dbReference>
<evidence type="ECO:0000256" key="1">
    <source>
        <dbReference type="ARBA" id="ARBA00004123"/>
    </source>
</evidence>
<feature type="region of interest" description="Disordered" evidence="4">
    <location>
        <begin position="222"/>
        <end position="251"/>
    </location>
</feature>
<accession>A0A1Y1UCA5</accession>
<protein>
    <submittedName>
        <fullName evidence="5">MT-A70-domain-containing protein</fullName>
    </submittedName>
</protein>
<dbReference type="PANTHER" id="PTHR13107">
    <property type="entry name" value="N6-ADENOSINE-METHYLTRANSFERASE NON-CATALYTIC SUBUNIT"/>
    <property type="match status" value="1"/>
</dbReference>
<evidence type="ECO:0000256" key="2">
    <source>
        <dbReference type="ARBA" id="ARBA00023242"/>
    </source>
</evidence>
<comment type="similarity">
    <text evidence="3">Belongs to the MT-A70-like family.</text>
</comment>
<organism evidence="5 6">
    <name type="scientific">Kockovaella imperatae</name>
    <dbReference type="NCBI Taxonomy" id="4999"/>
    <lineage>
        <taxon>Eukaryota</taxon>
        <taxon>Fungi</taxon>
        <taxon>Dikarya</taxon>
        <taxon>Basidiomycota</taxon>
        <taxon>Agaricomycotina</taxon>
        <taxon>Tremellomycetes</taxon>
        <taxon>Tremellales</taxon>
        <taxon>Cuniculitremaceae</taxon>
        <taxon>Kockovaella</taxon>
    </lineage>
</organism>
<keyword evidence="6" id="KW-1185">Reference proteome</keyword>
<dbReference type="Pfam" id="PF05063">
    <property type="entry name" value="MT-A70"/>
    <property type="match status" value="1"/>
</dbReference>
<feature type="compositionally biased region" description="Basic and acidic residues" evidence="4">
    <location>
        <begin position="230"/>
        <end position="241"/>
    </location>
</feature>
<feature type="region of interest" description="Disordered" evidence="4">
    <location>
        <begin position="25"/>
        <end position="65"/>
    </location>
</feature>
<dbReference type="EMBL" id="NBSH01000010">
    <property type="protein sequence ID" value="ORX35678.1"/>
    <property type="molecule type" value="Genomic_DNA"/>
</dbReference>
<feature type="compositionally biased region" description="Gly residues" evidence="4">
    <location>
        <begin position="446"/>
        <end position="455"/>
    </location>
</feature>
<dbReference type="InterPro" id="IPR007757">
    <property type="entry name" value="MT-A70-like"/>
</dbReference>
<dbReference type="InParanoid" id="A0A1Y1UCA5"/>
<dbReference type="STRING" id="4999.A0A1Y1UCA5"/>
<dbReference type="OrthoDB" id="14833at2759"/>
<dbReference type="RefSeq" id="XP_021869842.1">
    <property type="nucleotide sequence ID" value="XM_022018462.1"/>
</dbReference>
<dbReference type="GO" id="GO:0005634">
    <property type="term" value="C:nucleus"/>
    <property type="evidence" value="ECO:0007669"/>
    <property type="project" value="UniProtKB-SubCell"/>
</dbReference>
<evidence type="ECO:0000313" key="6">
    <source>
        <dbReference type="Proteomes" id="UP000193218"/>
    </source>
</evidence>
<dbReference type="GO" id="GO:0036396">
    <property type="term" value="C:RNA N6-methyladenosine methyltransferase complex"/>
    <property type="evidence" value="ECO:0007669"/>
    <property type="project" value="TreeGrafter"/>
</dbReference>
<dbReference type="InterPro" id="IPR045123">
    <property type="entry name" value="METTL14-like"/>
</dbReference>
<dbReference type="Proteomes" id="UP000193218">
    <property type="component" value="Unassembled WGS sequence"/>
</dbReference>
<proteinExistence type="inferred from homology"/>
<evidence type="ECO:0000256" key="4">
    <source>
        <dbReference type="SAM" id="MobiDB-lite"/>
    </source>
</evidence>
<feature type="region of interest" description="Disordered" evidence="4">
    <location>
        <begin position="393"/>
        <end position="460"/>
    </location>
</feature>
<dbReference type="GO" id="GO:0003729">
    <property type="term" value="F:mRNA binding"/>
    <property type="evidence" value="ECO:0007669"/>
    <property type="project" value="TreeGrafter"/>
</dbReference>
<name>A0A1Y1UCA5_9TREE</name>
<comment type="subcellular location">
    <subcellularLocation>
        <location evidence="1">Nucleus</location>
    </subcellularLocation>
</comment>
<evidence type="ECO:0000313" key="5">
    <source>
        <dbReference type="EMBL" id="ORX35678.1"/>
    </source>
</evidence>